<accession>A0A444UW71</accession>
<keyword evidence="3" id="KW-1185">Reference proteome</keyword>
<organism evidence="2 3">
    <name type="scientific">Acipenser ruthenus</name>
    <name type="common">Sterlet sturgeon</name>
    <dbReference type="NCBI Taxonomy" id="7906"/>
    <lineage>
        <taxon>Eukaryota</taxon>
        <taxon>Metazoa</taxon>
        <taxon>Chordata</taxon>
        <taxon>Craniata</taxon>
        <taxon>Vertebrata</taxon>
        <taxon>Euteleostomi</taxon>
        <taxon>Actinopterygii</taxon>
        <taxon>Chondrostei</taxon>
        <taxon>Acipenseriformes</taxon>
        <taxon>Acipenseridae</taxon>
        <taxon>Acipenser</taxon>
    </lineage>
</organism>
<gene>
    <name evidence="2" type="ORF">EOD39_20146</name>
</gene>
<dbReference type="EMBL" id="SCEB01006286">
    <property type="protein sequence ID" value="RXM92423.1"/>
    <property type="molecule type" value="Genomic_DNA"/>
</dbReference>
<feature type="compositionally biased region" description="Polar residues" evidence="1">
    <location>
        <begin position="319"/>
        <end position="328"/>
    </location>
</feature>
<feature type="compositionally biased region" description="Basic and acidic residues" evidence="1">
    <location>
        <begin position="84"/>
        <end position="95"/>
    </location>
</feature>
<feature type="region of interest" description="Disordered" evidence="1">
    <location>
        <begin position="311"/>
        <end position="431"/>
    </location>
</feature>
<feature type="compositionally biased region" description="Polar residues" evidence="1">
    <location>
        <begin position="679"/>
        <end position="691"/>
    </location>
</feature>
<feature type="compositionally biased region" description="Basic and acidic residues" evidence="1">
    <location>
        <begin position="468"/>
        <end position="478"/>
    </location>
</feature>
<feature type="compositionally biased region" description="Basic and acidic residues" evidence="1">
    <location>
        <begin position="62"/>
        <end position="72"/>
    </location>
</feature>
<protein>
    <submittedName>
        <fullName evidence="2">Voltage-dependent N-type calcium channel subunit alpha-1B</fullName>
    </submittedName>
</protein>
<evidence type="ECO:0000313" key="3">
    <source>
        <dbReference type="Proteomes" id="UP000289886"/>
    </source>
</evidence>
<comment type="caution">
    <text evidence="2">The sequence shown here is derived from an EMBL/GenBank/DDBJ whole genome shotgun (WGS) entry which is preliminary data.</text>
</comment>
<reference evidence="2 3" key="1">
    <citation type="submission" date="2019-01" db="EMBL/GenBank/DDBJ databases">
        <title>Draft Genome and Complete Hox-Cluster Characterization of the Sterlet Sturgeon (Acipenser ruthenus).</title>
        <authorList>
            <person name="Wei Q."/>
        </authorList>
    </citation>
    <scope>NUCLEOTIDE SEQUENCE [LARGE SCALE GENOMIC DNA]</scope>
    <source>
        <strain evidence="2">WHYD16114868_AA</strain>
        <tissue evidence="2">Blood</tissue>
    </source>
</reference>
<dbReference type="Proteomes" id="UP000289886">
    <property type="component" value="Unassembled WGS sequence"/>
</dbReference>
<name>A0A444UW71_ACIRT</name>
<feature type="compositionally biased region" description="Polar residues" evidence="1">
    <location>
        <begin position="536"/>
        <end position="561"/>
    </location>
</feature>
<feature type="compositionally biased region" description="Basic and acidic residues" evidence="1">
    <location>
        <begin position="496"/>
        <end position="506"/>
    </location>
</feature>
<feature type="region of interest" description="Disordered" evidence="1">
    <location>
        <begin position="62"/>
        <end position="116"/>
    </location>
</feature>
<sequence length="725" mass="78789">MPDEEPAHRNITSKKVPGLGWSAGNLTLDKNTITSLLIKGSSDGLTAVSTKSDSVFKIVDENVTTDKQKGDAGSRTSVLFPGKPSDKIIDLDAKQSSRLPDSKTSAHSPQRPAPQVQDTDLLLEEEELLVAAPLPTAHPRTGELDTGINASATLGETHNLSEAGNGTLQHSMDSRTDRITDTRVLKGAVHQQHKEGSVVQGSDGRHYQLKPGPPGPIGPSGKPGSLSQLSFIMGDPAAAREHCNLPPRDCRGAFKTEAPQNTSTSLRDTQQPIPDSSPMKRSVSTLTPQRPLENKTGALFQPMLPLTFMQDQKPPLNNVKPSSASLNNGGALPGQEGTSKEPPYWVTERTQEVFQRSSKRTIERGHSEDTPNSAGVQESVEMRKMDSHGDPQPGLESQGRAASMPRLTAETQPIPDSSPMKRSVSTLTPQRPLEVILQDYSLEPTAPDRTHHHHHHHHHRCHRRRDKDRKQHSLERSPSRQASKDAASTTLLGEPASRDRGRERGRSHERKHHSSSSEKQRYYSCDRYGSRDHSQPKSSNPSRSTSPCEGQDRQGSGSVSGSPVMLSSGASTPCRGRRQLPQTPLTPRPNVTYKTASSSPVQFSAGLPSFSPARLSRGLSEHNALLCGDSQNQSHVAVTRIGSDPYLGHRNDSDGPEDMLTFEDALASNIGRAPRTPYAVSTPTQPQQSRGVPNGYHYAVGVNAGPGSGTRGRRYYYEADQDDWC</sequence>
<feature type="compositionally biased region" description="Polar residues" evidence="1">
    <location>
        <begin position="258"/>
        <end position="274"/>
    </location>
</feature>
<feature type="compositionally biased region" description="Basic and acidic residues" evidence="1">
    <location>
        <begin position="360"/>
        <end position="369"/>
    </location>
</feature>
<feature type="region of interest" description="Disordered" evidence="1">
    <location>
        <begin position="1"/>
        <end position="21"/>
    </location>
</feature>
<feature type="compositionally biased region" description="Basic and acidic residues" evidence="1">
    <location>
        <begin position="238"/>
        <end position="254"/>
    </location>
</feature>
<dbReference type="AlphaFoldDB" id="A0A444UW71"/>
<evidence type="ECO:0000313" key="2">
    <source>
        <dbReference type="EMBL" id="RXM92423.1"/>
    </source>
</evidence>
<feature type="region of interest" description="Disordered" evidence="1">
    <location>
        <begin position="673"/>
        <end position="692"/>
    </location>
</feature>
<feature type="region of interest" description="Disordered" evidence="1">
    <location>
        <begin position="189"/>
        <end position="290"/>
    </location>
</feature>
<feature type="compositionally biased region" description="Polar residues" evidence="1">
    <location>
        <begin position="592"/>
        <end position="602"/>
    </location>
</feature>
<evidence type="ECO:0000256" key="1">
    <source>
        <dbReference type="SAM" id="MobiDB-lite"/>
    </source>
</evidence>
<feature type="compositionally biased region" description="Polar residues" evidence="1">
    <location>
        <begin position="96"/>
        <end position="108"/>
    </location>
</feature>
<feature type="region of interest" description="Disordered" evidence="1">
    <location>
        <begin position="445"/>
        <end position="604"/>
    </location>
</feature>
<feature type="compositionally biased region" description="Basic residues" evidence="1">
    <location>
        <begin position="450"/>
        <end position="467"/>
    </location>
</feature>
<feature type="compositionally biased region" description="Basic and acidic residues" evidence="1">
    <location>
        <begin position="380"/>
        <end position="389"/>
    </location>
</feature>
<proteinExistence type="predicted"/>